<dbReference type="AlphaFoldDB" id="A0A2P6N8Z2"/>
<dbReference type="InterPro" id="IPR002110">
    <property type="entry name" value="Ankyrin_rpt"/>
</dbReference>
<accession>A0A2P6N8Z2</accession>
<dbReference type="SMART" id="SM00248">
    <property type="entry name" value="ANK"/>
    <property type="match status" value="5"/>
</dbReference>
<dbReference type="PROSITE" id="PS50297">
    <property type="entry name" value="ANK_REP_REGION"/>
    <property type="match status" value="4"/>
</dbReference>
<dbReference type="Pfam" id="PF12796">
    <property type="entry name" value="Ank_2"/>
    <property type="match status" value="3"/>
</dbReference>
<evidence type="ECO:0000313" key="5">
    <source>
        <dbReference type="EMBL" id="PRP80411.1"/>
    </source>
</evidence>
<evidence type="ECO:0000256" key="3">
    <source>
        <dbReference type="PROSITE-ProRule" id="PRU00023"/>
    </source>
</evidence>
<sequence length="622" mass="68763">MRLTSIRTLVIRTTSEGIYKMLLSVLLWTIYIYPKEDPPKGLSFRRDSFHSPIYRFLRGSRKGTKEAHVPRGQQNPFWELRFEYRSACNGAAGEHTINDELFFRGAGDVTEPDGSAPHYQRSMKSSISLFSRVGSNNGTPDIGKAQLNSPRVKTYGQISQVDSLAIRTKRDLYALLECSKKNDVEGLLDILRSVFRTGFIDSSLEPDRHSALHVAAMWGHSEVVRILLGFGASIHLRNLDNETALLVAAKEGHANVVRLLLENMADVDDVDSELNSSLHLSAPHSEVTRLLLQNGARLNAVNEKGRTPLHEACQRGCPVVVQLLLEYSRAETSPVSDEASEESWMSSAVHEAGIRGKFQAVPQIQFSNTSRAIEATDKSGDTPLHVAAYWGNDSIVSLLVKHNPPFSAVNKEGRTPLEVAKYRVPSRRSVTVIEDTCRMMLGEELVNNPHLIDSSPLLRDFAKSVDFSVLVDLVENQLPRSVSPATSRNIYQCISEGATRPRSHTTPSPPARPLVPQGKAKVSYNTPITSPQPFDIHSPNNRRGRTCVACAANCCVEHQQESNRMSWGPGKFINLHNLLRRQKKSSTTGDIDALALEAGRGRDDVSRKRLGQSLLAALAGKS</sequence>
<dbReference type="Proteomes" id="UP000241769">
    <property type="component" value="Unassembled WGS sequence"/>
</dbReference>
<dbReference type="GO" id="GO:0006357">
    <property type="term" value="P:regulation of transcription by RNA polymerase II"/>
    <property type="evidence" value="ECO:0007669"/>
    <property type="project" value="TreeGrafter"/>
</dbReference>
<dbReference type="OrthoDB" id="17154at2759"/>
<name>A0A2P6N8Z2_9EUKA</name>
<dbReference type="InterPro" id="IPR036770">
    <property type="entry name" value="Ankyrin_rpt-contain_sf"/>
</dbReference>
<dbReference type="SUPFAM" id="SSF48403">
    <property type="entry name" value="Ankyrin repeat"/>
    <property type="match status" value="1"/>
</dbReference>
<dbReference type="InParanoid" id="A0A2P6N8Z2"/>
<evidence type="ECO:0000313" key="6">
    <source>
        <dbReference type="Proteomes" id="UP000241769"/>
    </source>
</evidence>
<keyword evidence="1" id="KW-0677">Repeat</keyword>
<feature type="repeat" description="ANK" evidence="3">
    <location>
        <begin position="207"/>
        <end position="239"/>
    </location>
</feature>
<dbReference type="Gene3D" id="1.25.40.20">
    <property type="entry name" value="Ankyrin repeat-containing domain"/>
    <property type="match status" value="1"/>
</dbReference>
<evidence type="ECO:0000256" key="1">
    <source>
        <dbReference type="ARBA" id="ARBA00022737"/>
    </source>
</evidence>
<dbReference type="PROSITE" id="PS50088">
    <property type="entry name" value="ANK_REPEAT"/>
    <property type="match status" value="4"/>
</dbReference>
<protein>
    <submittedName>
        <fullName evidence="5">Putative ankyrin repeat-containing protein</fullName>
    </submittedName>
</protein>
<gene>
    <name evidence="5" type="ORF">PROFUN_11957</name>
</gene>
<dbReference type="PANTHER" id="PTHR24126:SF14">
    <property type="entry name" value="ANK_REP_REGION DOMAIN-CONTAINING PROTEIN"/>
    <property type="match status" value="1"/>
</dbReference>
<feature type="region of interest" description="Disordered" evidence="4">
    <location>
        <begin position="496"/>
        <end position="518"/>
    </location>
</feature>
<feature type="repeat" description="ANK" evidence="3">
    <location>
        <begin position="379"/>
        <end position="411"/>
    </location>
</feature>
<dbReference type="GO" id="GO:0061629">
    <property type="term" value="F:RNA polymerase II-specific DNA-binding transcription factor binding"/>
    <property type="evidence" value="ECO:0007669"/>
    <property type="project" value="TreeGrafter"/>
</dbReference>
<dbReference type="GO" id="GO:0005634">
    <property type="term" value="C:nucleus"/>
    <property type="evidence" value="ECO:0007669"/>
    <property type="project" value="TreeGrafter"/>
</dbReference>
<proteinExistence type="predicted"/>
<dbReference type="PANTHER" id="PTHR24126">
    <property type="entry name" value="ANKYRIN REPEAT, PH AND SEC7 DOMAIN CONTAINING PROTEIN SECG-RELATED"/>
    <property type="match status" value="1"/>
</dbReference>
<keyword evidence="2 3" id="KW-0040">ANK repeat</keyword>
<feature type="repeat" description="ANK" evidence="3">
    <location>
        <begin position="240"/>
        <end position="272"/>
    </location>
</feature>
<feature type="repeat" description="ANK" evidence="3">
    <location>
        <begin position="304"/>
        <end position="326"/>
    </location>
</feature>
<evidence type="ECO:0000256" key="2">
    <source>
        <dbReference type="ARBA" id="ARBA00023043"/>
    </source>
</evidence>
<evidence type="ECO:0000256" key="4">
    <source>
        <dbReference type="SAM" id="MobiDB-lite"/>
    </source>
</evidence>
<comment type="caution">
    <text evidence="5">The sequence shown here is derived from an EMBL/GenBank/DDBJ whole genome shotgun (WGS) entry which is preliminary data.</text>
</comment>
<keyword evidence="6" id="KW-1185">Reference proteome</keyword>
<organism evidence="5 6">
    <name type="scientific">Planoprotostelium fungivorum</name>
    <dbReference type="NCBI Taxonomy" id="1890364"/>
    <lineage>
        <taxon>Eukaryota</taxon>
        <taxon>Amoebozoa</taxon>
        <taxon>Evosea</taxon>
        <taxon>Variosea</taxon>
        <taxon>Cavosteliida</taxon>
        <taxon>Cavosteliaceae</taxon>
        <taxon>Planoprotostelium</taxon>
    </lineage>
</organism>
<dbReference type="EMBL" id="MDYQ01000150">
    <property type="protein sequence ID" value="PRP80411.1"/>
    <property type="molecule type" value="Genomic_DNA"/>
</dbReference>
<reference evidence="5 6" key="1">
    <citation type="journal article" date="2018" name="Genome Biol. Evol.">
        <title>Multiple Roots of Fruiting Body Formation in Amoebozoa.</title>
        <authorList>
            <person name="Hillmann F."/>
            <person name="Forbes G."/>
            <person name="Novohradska S."/>
            <person name="Ferling I."/>
            <person name="Riege K."/>
            <person name="Groth M."/>
            <person name="Westermann M."/>
            <person name="Marz M."/>
            <person name="Spaller T."/>
            <person name="Winckler T."/>
            <person name="Schaap P."/>
            <person name="Glockner G."/>
        </authorList>
    </citation>
    <scope>NUCLEOTIDE SEQUENCE [LARGE SCALE GENOMIC DNA]</scope>
    <source>
        <strain evidence="5 6">Jena</strain>
    </source>
</reference>
<dbReference type="STRING" id="1890364.A0A2P6N8Z2"/>